<dbReference type="GO" id="GO:0005886">
    <property type="term" value="C:plasma membrane"/>
    <property type="evidence" value="ECO:0007669"/>
    <property type="project" value="UniProtKB-SubCell"/>
</dbReference>
<dbReference type="Gene3D" id="3.10.50.40">
    <property type="match status" value="1"/>
</dbReference>
<dbReference type="RefSeq" id="WP_175121698.1">
    <property type="nucleotide sequence ID" value="NZ_CADIJM010000001.1"/>
</dbReference>
<sequence length="652" mass="70412">MFEFIRSHRRWMQFILLILIVPSFFLVGIQGYDSFMSREPELATVAGQPISRAEFDQAHRNQLDQFRQRLGAQFDPAVIDTPALREGLLNQLINQRLLANVAADNRFSVSDETLRNTIAAIPEVQDNGRFSPERYRQVLAAQGMSPTSFEAGLRRDLAIARVLEPVGESARAPAEVVAAVESALTQARTVQLRNFSAADFRSQVTVNPADIQAWYDANKQQLQVPEQVQVQYLVLDEAAATQGVQVKDEDLASYYEQNKNRFGQPERRRASHIFIELPSGEDARKAARAKAEDIAKQAAADPAKFAELAAKNSQDAGSAAKGGDLGWIVPGAQPGPLDKAIFGLAQNQVSGVVESPFGLHIVKVTEISPGAVKPLAEVKDQITAEVRKQIAAQRFSEMASQLNKQVYDQRDSLQPAADAVGLKLRTASGVTREGLLPADKAGPGSAADSPDAALLDNPRVRQVLFSPDVLREKQNSGVIELAPDTMLAVRVASVEPAHVPPLDKVSEVIRAKLLDERSAEAAKNAGEAALAAAKADPAATPEGFGPAISVTRQNPQDLSRPVLDAVMRLPSATLPAFTGVQSGVDYTLVRLEKVEAGKSDAADMERLAQQLSGAWGQAENEALIRMLRQQYEVNVTPAAADVIRGDQAQAAG</sequence>
<dbReference type="InterPro" id="IPR023058">
    <property type="entry name" value="PPIase_PpiC_CS"/>
</dbReference>
<comment type="subcellular location">
    <subcellularLocation>
        <location evidence="1">Cell inner membrane</location>
        <topology evidence="1">Single-pass type II membrane protein</topology>
        <orientation evidence="1">Periplasmic side</orientation>
    </subcellularLocation>
</comment>
<dbReference type="AlphaFoldDB" id="A0A6S6Z9X0"/>
<evidence type="ECO:0000313" key="15">
    <source>
        <dbReference type="Proteomes" id="UP000494214"/>
    </source>
</evidence>
<dbReference type="PANTHER" id="PTHR47529">
    <property type="entry name" value="PEPTIDYL-PROLYL CIS-TRANS ISOMERASE D"/>
    <property type="match status" value="1"/>
</dbReference>
<evidence type="ECO:0000313" key="14">
    <source>
        <dbReference type="EMBL" id="CAB3663018.1"/>
    </source>
</evidence>
<evidence type="ECO:0000256" key="3">
    <source>
        <dbReference type="ARBA" id="ARBA00022519"/>
    </source>
</evidence>
<evidence type="ECO:0000256" key="8">
    <source>
        <dbReference type="ARBA" id="ARBA00023235"/>
    </source>
</evidence>
<evidence type="ECO:0000256" key="2">
    <source>
        <dbReference type="ARBA" id="ARBA00022475"/>
    </source>
</evidence>
<dbReference type="EMBL" id="CADIJM010000001">
    <property type="protein sequence ID" value="CAB3663018.1"/>
    <property type="molecule type" value="Genomic_DNA"/>
</dbReference>
<feature type="domain" description="PpiC" evidence="13">
    <location>
        <begin position="265"/>
        <end position="366"/>
    </location>
</feature>
<dbReference type="SUPFAM" id="SSF54534">
    <property type="entry name" value="FKBP-like"/>
    <property type="match status" value="1"/>
</dbReference>
<keyword evidence="4" id="KW-0812">Transmembrane</keyword>
<dbReference type="Pfam" id="PF13624">
    <property type="entry name" value="SurA_N_3"/>
    <property type="match status" value="1"/>
</dbReference>
<dbReference type="PANTHER" id="PTHR47529:SF1">
    <property type="entry name" value="PERIPLASMIC CHAPERONE PPID"/>
    <property type="match status" value="1"/>
</dbReference>
<dbReference type="InterPro" id="IPR000297">
    <property type="entry name" value="PPIase_PpiC"/>
</dbReference>
<evidence type="ECO:0000256" key="12">
    <source>
        <dbReference type="PROSITE-ProRule" id="PRU00278"/>
    </source>
</evidence>
<protein>
    <recommendedName>
        <fullName evidence="10">Periplasmic chaperone PpiD</fullName>
    </recommendedName>
    <alternativeName>
        <fullName evidence="11">Periplasmic folding chaperone</fullName>
    </alternativeName>
</protein>
<dbReference type="SUPFAM" id="SSF109998">
    <property type="entry name" value="Triger factor/SurA peptide-binding domain-like"/>
    <property type="match status" value="1"/>
</dbReference>
<comment type="similarity">
    <text evidence="9">Belongs to the PpiD chaperone family.</text>
</comment>
<keyword evidence="2" id="KW-1003">Cell membrane</keyword>
<accession>A0A6S6Z9X0</accession>
<evidence type="ECO:0000256" key="11">
    <source>
        <dbReference type="ARBA" id="ARBA00042775"/>
    </source>
</evidence>
<dbReference type="PROSITE" id="PS01096">
    <property type="entry name" value="PPIC_PPIASE_1"/>
    <property type="match status" value="1"/>
</dbReference>
<name>A0A6S6Z9X0_9BURK</name>
<keyword evidence="6" id="KW-0472">Membrane</keyword>
<keyword evidence="5" id="KW-1133">Transmembrane helix</keyword>
<evidence type="ECO:0000256" key="10">
    <source>
        <dbReference type="ARBA" id="ARBA00040743"/>
    </source>
</evidence>
<dbReference type="PROSITE" id="PS50198">
    <property type="entry name" value="PPIC_PPIASE_2"/>
    <property type="match status" value="1"/>
</dbReference>
<keyword evidence="15" id="KW-1185">Reference proteome</keyword>
<dbReference type="Pfam" id="PF00639">
    <property type="entry name" value="Rotamase"/>
    <property type="match status" value="1"/>
</dbReference>
<gene>
    <name evidence="14" type="primary">ppiD</name>
    <name evidence="14" type="ORF">LMG26690_00676</name>
</gene>
<organism evidence="14 15">
    <name type="scientific">Achromobacter animicus</name>
    <dbReference type="NCBI Taxonomy" id="1389935"/>
    <lineage>
        <taxon>Bacteria</taxon>
        <taxon>Pseudomonadati</taxon>
        <taxon>Pseudomonadota</taxon>
        <taxon>Betaproteobacteria</taxon>
        <taxon>Burkholderiales</taxon>
        <taxon>Alcaligenaceae</taxon>
        <taxon>Achromobacter</taxon>
    </lineage>
</organism>
<dbReference type="InterPro" id="IPR046357">
    <property type="entry name" value="PPIase_dom_sf"/>
</dbReference>
<keyword evidence="3" id="KW-0997">Cell inner membrane</keyword>
<proteinExistence type="inferred from homology"/>
<dbReference type="InterPro" id="IPR027304">
    <property type="entry name" value="Trigger_fact/SurA_dom_sf"/>
</dbReference>
<dbReference type="Proteomes" id="UP000494214">
    <property type="component" value="Unassembled WGS sequence"/>
</dbReference>
<keyword evidence="7" id="KW-0143">Chaperone</keyword>
<evidence type="ECO:0000256" key="7">
    <source>
        <dbReference type="ARBA" id="ARBA00023186"/>
    </source>
</evidence>
<evidence type="ECO:0000256" key="9">
    <source>
        <dbReference type="ARBA" id="ARBA00038408"/>
    </source>
</evidence>
<dbReference type="Gene3D" id="1.10.4030.10">
    <property type="entry name" value="Porin chaperone SurA, peptide-binding domain"/>
    <property type="match status" value="1"/>
</dbReference>
<evidence type="ECO:0000256" key="5">
    <source>
        <dbReference type="ARBA" id="ARBA00022989"/>
    </source>
</evidence>
<evidence type="ECO:0000256" key="4">
    <source>
        <dbReference type="ARBA" id="ARBA00022692"/>
    </source>
</evidence>
<evidence type="ECO:0000259" key="13">
    <source>
        <dbReference type="PROSITE" id="PS50198"/>
    </source>
</evidence>
<dbReference type="GO" id="GO:0003755">
    <property type="term" value="F:peptidyl-prolyl cis-trans isomerase activity"/>
    <property type="evidence" value="ECO:0007669"/>
    <property type="project" value="UniProtKB-KW"/>
</dbReference>
<evidence type="ECO:0000256" key="1">
    <source>
        <dbReference type="ARBA" id="ARBA00004382"/>
    </source>
</evidence>
<keyword evidence="12" id="KW-0697">Rotamase</keyword>
<keyword evidence="8 12" id="KW-0413">Isomerase</keyword>
<evidence type="ECO:0000256" key="6">
    <source>
        <dbReference type="ARBA" id="ARBA00023136"/>
    </source>
</evidence>
<dbReference type="InterPro" id="IPR052029">
    <property type="entry name" value="PpiD_chaperone"/>
</dbReference>
<reference evidence="14 15" key="1">
    <citation type="submission" date="2020-04" db="EMBL/GenBank/DDBJ databases">
        <authorList>
            <person name="De Canck E."/>
        </authorList>
    </citation>
    <scope>NUCLEOTIDE SEQUENCE [LARGE SCALE GENOMIC DNA]</scope>
    <source>
        <strain evidence="14 15">LMG 26690</strain>
    </source>
</reference>